<feature type="compositionally biased region" description="Polar residues" evidence="4">
    <location>
        <begin position="91"/>
        <end position="101"/>
    </location>
</feature>
<feature type="region of interest" description="Disordered" evidence="4">
    <location>
        <begin position="1106"/>
        <end position="1144"/>
    </location>
</feature>
<dbReference type="InterPro" id="IPR015668">
    <property type="entry name" value="Bcl-9/Bcl-9l"/>
</dbReference>
<feature type="compositionally biased region" description="Basic and acidic residues" evidence="4">
    <location>
        <begin position="21"/>
        <end position="37"/>
    </location>
</feature>
<feature type="region of interest" description="Disordered" evidence="4">
    <location>
        <begin position="821"/>
        <end position="1078"/>
    </location>
</feature>
<dbReference type="Proteomes" id="UP000808372">
    <property type="component" value="Chromosome 13"/>
</dbReference>
<feature type="compositionally biased region" description="Gly residues" evidence="4">
    <location>
        <begin position="152"/>
        <end position="184"/>
    </location>
</feature>
<feature type="region of interest" description="Disordered" evidence="4">
    <location>
        <begin position="1163"/>
        <end position="1185"/>
    </location>
</feature>
<dbReference type="Gene3D" id="3.30.40.10">
    <property type="entry name" value="Zinc/RING finger domain, C3HC4 (zinc finger)"/>
    <property type="match status" value="1"/>
</dbReference>
<feature type="compositionally biased region" description="Low complexity" evidence="4">
    <location>
        <begin position="1038"/>
        <end position="1053"/>
    </location>
</feature>
<feature type="compositionally biased region" description="Polar residues" evidence="4">
    <location>
        <begin position="219"/>
        <end position="229"/>
    </location>
</feature>
<dbReference type="GO" id="GO:0003713">
    <property type="term" value="F:transcription coactivator activity"/>
    <property type="evidence" value="ECO:0007669"/>
    <property type="project" value="InterPro"/>
</dbReference>
<evidence type="ECO:0000256" key="1">
    <source>
        <dbReference type="ARBA" id="ARBA00004123"/>
    </source>
</evidence>
<feature type="compositionally biased region" description="Low complexity" evidence="4">
    <location>
        <begin position="1124"/>
        <end position="1144"/>
    </location>
</feature>
<protein>
    <submittedName>
        <fullName evidence="7">B-cell CLL/lymphoma 9 protein-like isoform X2</fullName>
    </submittedName>
</protein>
<accession>A0A8U1ELF7</accession>
<feature type="compositionally biased region" description="Polar residues" evidence="4">
    <location>
        <begin position="445"/>
        <end position="454"/>
    </location>
</feature>
<name>A0A8U1ELF7_SALNM</name>
<feature type="compositionally biased region" description="Basic and acidic residues" evidence="4">
    <location>
        <begin position="468"/>
        <end position="480"/>
    </location>
</feature>
<dbReference type="PANTHER" id="PTHR15185">
    <property type="entry name" value="BCL9"/>
    <property type="match status" value="1"/>
</dbReference>
<dbReference type="InterPro" id="IPR024670">
    <property type="entry name" value="BCL9_beta-catenin-bd_dom"/>
</dbReference>
<comment type="similarity">
    <text evidence="2">Belongs to the BCL9 family.</text>
</comment>
<evidence type="ECO:0000256" key="3">
    <source>
        <dbReference type="ARBA" id="ARBA00023242"/>
    </source>
</evidence>
<feature type="compositionally biased region" description="Pro residues" evidence="4">
    <location>
        <begin position="1173"/>
        <end position="1182"/>
    </location>
</feature>
<dbReference type="RefSeq" id="XP_038863034.1">
    <property type="nucleotide sequence ID" value="XM_039007106.1"/>
</dbReference>
<feature type="domain" description="B-cell lymphoma 9 beta-catenin binding" evidence="5">
    <location>
        <begin position="450"/>
        <end position="484"/>
    </location>
</feature>
<evidence type="ECO:0000256" key="4">
    <source>
        <dbReference type="SAM" id="MobiDB-lite"/>
    </source>
</evidence>
<dbReference type="InterPro" id="IPR013083">
    <property type="entry name" value="Znf_RING/FYVE/PHD"/>
</dbReference>
<comment type="subcellular location">
    <subcellularLocation>
        <location evidence="1">Nucleus</location>
    </subcellularLocation>
</comment>
<feature type="compositionally biased region" description="Polar residues" evidence="4">
    <location>
        <begin position="128"/>
        <end position="144"/>
    </location>
</feature>
<feature type="compositionally biased region" description="Gly residues" evidence="4">
    <location>
        <begin position="413"/>
        <end position="425"/>
    </location>
</feature>
<reference evidence="7" key="1">
    <citation type="submission" date="2025-08" db="UniProtKB">
        <authorList>
            <consortium name="RefSeq"/>
        </authorList>
    </citation>
    <scope>IDENTIFICATION</scope>
    <source>
        <tissue evidence="7">White muscle</tissue>
    </source>
</reference>
<dbReference type="Pfam" id="PF11502">
    <property type="entry name" value="BCL9"/>
    <property type="match status" value="1"/>
</dbReference>
<dbReference type="PANTHER" id="PTHR15185:SF5">
    <property type="entry name" value="B-CELL CLL_LYMPHOMA 9 PROTEIN"/>
    <property type="match status" value="1"/>
</dbReference>
<feature type="compositionally biased region" description="Polar residues" evidence="4">
    <location>
        <begin position="924"/>
        <end position="945"/>
    </location>
</feature>
<dbReference type="GO" id="GO:0008013">
    <property type="term" value="F:beta-catenin binding"/>
    <property type="evidence" value="ECO:0007669"/>
    <property type="project" value="InterPro"/>
</dbReference>
<feature type="region of interest" description="Disordered" evidence="4">
    <location>
        <begin position="1"/>
        <end position="264"/>
    </location>
</feature>
<dbReference type="GO" id="GO:1990907">
    <property type="term" value="C:beta-catenin-TCF complex"/>
    <property type="evidence" value="ECO:0007669"/>
    <property type="project" value="TreeGrafter"/>
</dbReference>
<dbReference type="GO" id="GO:0045944">
    <property type="term" value="P:positive regulation of transcription by RNA polymerase II"/>
    <property type="evidence" value="ECO:0007669"/>
    <property type="project" value="TreeGrafter"/>
</dbReference>
<evidence type="ECO:0000313" key="7">
    <source>
        <dbReference type="RefSeq" id="XP_038863034.1"/>
    </source>
</evidence>
<keyword evidence="3" id="KW-0539">Nucleus</keyword>
<dbReference type="GeneID" id="120058445"/>
<keyword evidence="6" id="KW-1185">Reference proteome</keyword>
<evidence type="ECO:0000256" key="2">
    <source>
        <dbReference type="ARBA" id="ARBA00009200"/>
    </source>
</evidence>
<feature type="compositionally biased region" description="Polar residues" evidence="4">
    <location>
        <begin position="196"/>
        <end position="211"/>
    </location>
</feature>
<feature type="region of interest" description="Disordered" evidence="4">
    <location>
        <begin position="300"/>
        <end position="554"/>
    </location>
</feature>
<feature type="region of interest" description="Disordered" evidence="4">
    <location>
        <begin position="1218"/>
        <end position="1288"/>
    </location>
</feature>
<feature type="region of interest" description="Disordered" evidence="4">
    <location>
        <begin position="1330"/>
        <end position="1349"/>
    </location>
</feature>
<feature type="compositionally biased region" description="Low complexity" evidence="4">
    <location>
        <begin position="426"/>
        <end position="442"/>
    </location>
</feature>
<sequence>MLEVQEERPAVAGGTAATHFSKKERGKKEREEAKDGRGNLGNIGNSAPGSGGRGNGRGKAPHTHTGSPHQLITPPCSVVLGAPSIHHNRLKNSPSTNTQSPKPKPEVMVRSPPVMSPSGGAAQMDSKLPNQSKPGSAGSQSQASPCDPKTVGGKGSQQGGMSGVGPGGMGGLKNGQGLNSGGQGTKVKVKRERSTSVESYNEQQPGTATPTSDDKDCNSSDVKPQDSNSHPPPNAGLSRSSTPSHNALGGQGAASESAGGQKAGSKVVYVFTTEMANKAADAVLTGHSENIINFHMRNISNSKDKIPLPPLNDQAGPLRGDSKPSQQSSSHSSDKNHQTGSKPGLTDQAPPQAPPQGVKPGSLTQDGASSADMDPKNLHGSSPGNTMGPGDQTPGCQPQSEQGMPPLNPPQPGEGGGLGPIGMGQPGLTPQQQQQQLAQELLNMEANTEGLSQEQLEHRQRSLQTLRDIQRMLFPDDRDAPPPPGPIGGLPQSHDGMPDGGPRRPEQGPLQAMMAQSQSLGPPGGSGGSRPQGTPFGPSHGHPRDMPPFPDELGHMMGPGGCGDGDHMTPEQVAWLKLQQEFYEEKKRKQEMHHRPLPPDMMMHPHGPRGMMRGPPPPYQMGPGEVWVPGGPGGPPEHYHDRIAMGPRGMLPHMQRMPGFPQGMMNPDMEGPPRPGMGWPEDMPPRMGDGRGFPGGPGGMFGGPGVRGERFPNPQSVQEAMFHQGMGGDKGPGLPPQMMMEMQRMMGHQRGGMEPGNGGGMMFPRMPGEGPMSPSSRLAVMGSRDMGPEFGMGPHGNPQLREGPMNMSPDEMMRMRGHPMDNMGPQGRQMHFTDQPQPGDFPMGHARPFPGGPGGMRGPHGEQAYAGPEHRTTPTGGNGRLNHHPPSAGPPQGQRGRKPAELIIQPGGGSSPSINPLKSPPLRQVQSPMMGSPSGNLKSPQTPSQLAGMLSGPPGPNGPPNTANSAPMKSPHSMMGSAGASPVNMRSPSLPNPSPGWASSPKPPMPSPGIPQQQGGKTPLSMTSPNMMGNMEQGGNGPLSAPPSSGAQSGSMPLQGGPGSAPTGSPYSLPPEPTLSQNPLSIMMSRMSKFAMPSSTPLYHDAIKTVASSDDDSPPARSPNLPSMNNNGMGMNHHQGPPRMMGPGSSGPMPVLSPLGMTPMGSQPLSHGMPQQMPSPNPPNMGPGPGMMPHGMMMHPNPQDQGMGNPQMMPQGRMGYPHRGQGYPLPQSPSQQGAYSPHNGPVPQGFPGHPMGFQGEGGPMGSRMGNMPPGGGGDGGRPNNPGGPQFNMHGEFSDADLHEVMRTGASGMPEFDLSRIIPSDKPSQTLSYFPRGGGDGPGPGGKPPHMQGMMQGMMGEGPPRMGMPMQGLGGMPGGPGGTMGPQDMPMGNPSHNPMRPHGPPGFMGQGMMGPQHRMMSQGGPAGMMQGKERGVLYNHPGPGGSPNMMMSLQGMGVPPQQQTTMMMMGGQMRSRGMDMDMGFSPGPGMF</sequence>
<dbReference type="GO" id="GO:0060070">
    <property type="term" value="P:canonical Wnt signaling pathway"/>
    <property type="evidence" value="ECO:0007669"/>
    <property type="project" value="InterPro"/>
</dbReference>
<proteinExistence type="inferred from homology"/>
<organism evidence="6 7">
    <name type="scientific">Salvelinus namaycush</name>
    <name type="common">Lake trout</name>
    <name type="synonym">Salmo namaycush</name>
    <dbReference type="NCBI Taxonomy" id="8040"/>
    <lineage>
        <taxon>Eukaryota</taxon>
        <taxon>Metazoa</taxon>
        <taxon>Chordata</taxon>
        <taxon>Craniata</taxon>
        <taxon>Vertebrata</taxon>
        <taxon>Euteleostomi</taxon>
        <taxon>Actinopterygii</taxon>
        <taxon>Neopterygii</taxon>
        <taxon>Teleostei</taxon>
        <taxon>Protacanthopterygii</taxon>
        <taxon>Salmoniformes</taxon>
        <taxon>Salmonidae</taxon>
        <taxon>Salmoninae</taxon>
        <taxon>Salvelinus</taxon>
    </lineage>
</organism>
<evidence type="ECO:0000313" key="6">
    <source>
        <dbReference type="Proteomes" id="UP000808372"/>
    </source>
</evidence>
<evidence type="ECO:0000259" key="5">
    <source>
        <dbReference type="Pfam" id="PF11502"/>
    </source>
</evidence>
<gene>
    <name evidence="7" type="primary">LOC120058445</name>
</gene>
<feature type="compositionally biased region" description="Low complexity" evidence="4">
    <location>
        <begin position="253"/>
        <end position="264"/>
    </location>
</feature>